<dbReference type="InterPro" id="IPR004000">
    <property type="entry name" value="Actin"/>
</dbReference>
<dbReference type="InterPro" id="IPR043129">
    <property type="entry name" value="ATPase_NBD"/>
</dbReference>
<protein>
    <submittedName>
        <fullName evidence="2">Actin family protein</fullName>
    </submittedName>
</protein>
<gene>
    <name evidence="2" type="ORF">BLNAU_6325</name>
</gene>
<dbReference type="EMBL" id="JARBJD010000035">
    <property type="protein sequence ID" value="KAK2958822.1"/>
    <property type="molecule type" value="Genomic_DNA"/>
</dbReference>
<sequence>MEYLTLRSAFENGRVVDWSIENEIFQNLLGTEMKFNSDAIASTHLILSQPLVTPQSLSKITLQVLFETYGFPSVCLAPAPFLSCWGAVADICETNQVDSTDTHTIQQHFPECALVIDAGHASVRVTPMYQTLPVLEAEKVTRIGGRQLTNILKEIVSYRYFDVSEEFFLMNDVKEKMLFFPTESNHTWNYNNPTQESIQMDPITENITITTVLNTEFEIRERRYAGKSVAEDRTKSLTLEFVLPDFKSTFTGYTRPSQGEGKEEQVLRLDVDRVIIPDFLFNPKNIGIASGGVADAVLESLALLPVHLRPAFTNNIFLVGGTSNFAGFSETLYNALRPNIPSQHPLRIFHTSDASRTCWNGGRVFVERQPRFSSSPWSISRKEYDEMGDNIPSFPVCSLA</sequence>
<dbReference type="SMART" id="SM00268">
    <property type="entry name" value="ACTIN"/>
    <property type="match status" value="1"/>
</dbReference>
<dbReference type="Gene3D" id="3.30.420.40">
    <property type="match status" value="2"/>
</dbReference>
<dbReference type="Pfam" id="PF00022">
    <property type="entry name" value="Actin"/>
    <property type="match status" value="1"/>
</dbReference>
<dbReference type="Gene3D" id="3.90.640.10">
    <property type="entry name" value="Actin, Chain A, domain 4"/>
    <property type="match status" value="1"/>
</dbReference>
<evidence type="ECO:0000313" key="2">
    <source>
        <dbReference type="EMBL" id="KAK2958822.1"/>
    </source>
</evidence>
<evidence type="ECO:0000256" key="1">
    <source>
        <dbReference type="RuleBase" id="RU000487"/>
    </source>
</evidence>
<keyword evidence="3" id="KW-1185">Reference proteome</keyword>
<dbReference type="SUPFAM" id="SSF53067">
    <property type="entry name" value="Actin-like ATPase domain"/>
    <property type="match status" value="2"/>
</dbReference>
<comment type="caution">
    <text evidence="2">The sequence shown here is derived from an EMBL/GenBank/DDBJ whole genome shotgun (WGS) entry which is preliminary data.</text>
</comment>
<evidence type="ECO:0000313" key="3">
    <source>
        <dbReference type="Proteomes" id="UP001281761"/>
    </source>
</evidence>
<organism evidence="2 3">
    <name type="scientific">Blattamonas nauphoetae</name>
    <dbReference type="NCBI Taxonomy" id="2049346"/>
    <lineage>
        <taxon>Eukaryota</taxon>
        <taxon>Metamonada</taxon>
        <taxon>Preaxostyla</taxon>
        <taxon>Oxymonadida</taxon>
        <taxon>Blattamonas</taxon>
    </lineage>
</organism>
<comment type="similarity">
    <text evidence="1">Belongs to the actin family.</text>
</comment>
<dbReference type="Proteomes" id="UP001281761">
    <property type="component" value="Unassembled WGS sequence"/>
</dbReference>
<name>A0ABQ9Y510_9EUKA</name>
<dbReference type="PANTHER" id="PTHR11937">
    <property type="entry name" value="ACTIN"/>
    <property type="match status" value="1"/>
</dbReference>
<reference evidence="2 3" key="1">
    <citation type="journal article" date="2022" name="bioRxiv">
        <title>Genomics of Preaxostyla Flagellates Illuminates Evolutionary Transitions and the Path Towards Mitochondrial Loss.</title>
        <authorList>
            <person name="Novak L.V.F."/>
            <person name="Treitli S.C."/>
            <person name="Pyrih J."/>
            <person name="Halakuc P."/>
            <person name="Pipaliya S.V."/>
            <person name="Vacek V."/>
            <person name="Brzon O."/>
            <person name="Soukal P."/>
            <person name="Eme L."/>
            <person name="Dacks J.B."/>
            <person name="Karnkowska A."/>
            <person name="Elias M."/>
            <person name="Hampl V."/>
        </authorList>
    </citation>
    <scope>NUCLEOTIDE SEQUENCE [LARGE SCALE GENOMIC DNA]</scope>
    <source>
        <strain evidence="2">NAU3</strain>
        <tissue evidence="2">Gut</tissue>
    </source>
</reference>
<proteinExistence type="inferred from homology"/>
<accession>A0ABQ9Y510</accession>